<keyword evidence="1" id="KW-0175">Coiled coil</keyword>
<evidence type="ECO:0000313" key="3">
    <source>
        <dbReference type="Proteomes" id="UP000007347"/>
    </source>
</evidence>
<dbReference type="KEGG" id="dto:TOL2_C40430"/>
<proteinExistence type="predicted"/>
<dbReference type="Pfam" id="PF13555">
    <property type="entry name" value="AAA_29"/>
    <property type="match status" value="1"/>
</dbReference>
<gene>
    <name evidence="2" type="primary">sbcC</name>
    <name evidence="2" type="ordered locus">TOL2_C40430</name>
</gene>
<evidence type="ECO:0000256" key="1">
    <source>
        <dbReference type="SAM" id="Coils"/>
    </source>
</evidence>
<dbReference type="SUPFAM" id="SSF52540">
    <property type="entry name" value="P-loop containing nucleoside triphosphate hydrolases"/>
    <property type="match status" value="1"/>
</dbReference>
<protein>
    <submittedName>
        <fullName evidence="2">SbcC: nuclease SbcCD, subunit C</fullName>
    </submittedName>
</protein>
<accession>K0NPX0</accession>
<dbReference type="STRING" id="651182.TOL2_C40430"/>
<name>K0NPX0_DESTT</name>
<feature type="coiled-coil region" evidence="1">
    <location>
        <begin position="455"/>
        <end position="492"/>
    </location>
</feature>
<dbReference type="AlphaFoldDB" id="K0NPX0"/>
<reference evidence="2 3" key="1">
    <citation type="journal article" date="2013" name="Environ. Microbiol.">
        <title>Complete genome, catabolic sub-proteomes and key-metabolites of Desulfobacula toluolica Tol2, a marine, aromatic compound-degrading, sulfate-reducing bacterium.</title>
        <authorList>
            <person name="Wohlbrand L."/>
            <person name="Jacob J.H."/>
            <person name="Kube M."/>
            <person name="Mussmann M."/>
            <person name="Jarling R."/>
            <person name="Beck A."/>
            <person name="Amann R."/>
            <person name="Wilkes H."/>
            <person name="Reinhardt R."/>
            <person name="Rabus R."/>
        </authorList>
    </citation>
    <scope>NUCLEOTIDE SEQUENCE [LARGE SCALE GENOMIC DNA]</scope>
    <source>
        <strain evidence="3">DSM 7467 / Tol2</strain>
    </source>
</reference>
<organism evidence="2 3">
    <name type="scientific">Desulfobacula toluolica (strain DSM 7467 / Tol2)</name>
    <dbReference type="NCBI Taxonomy" id="651182"/>
    <lineage>
        <taxon>Bacteria</taxon>
        <taxon>Pseudomonadati</taxon>
        <taxon>Thermodesulfobacteriota</taxon>
        <taxon>Desulfobacteria</taxon>
        <taxon>Desulfobacterales</taxon>
        <taxon>Desulfobacteraceae</taxon>
        <taxon>Desulfobacula</taxon>
    </lineage>
</organism>
<keyword evidence="3" id="KW-1185">Reference proteome</keyword>
<dbReference type="Pfam" id="PF13558">
    <property type="entry name" value="SbcC_Walker_B"/>
    <property type="match status" value="1"/>
</dbReference>
<dbReference type="PANTHER" id="PTHR32114:SF2">
    <property type="entry name" value="ABC TRANSPORTER ABCH.3"/>
    <property type="match status" value="1"/>
</dbReference>
<dbReference type="PANTHER" id="PTHR32114">
    <property type="entry name" value="ABC TRANSPORTER ABCH.3"/>
    <property type="match status" value="1"/>
</dbReference>
<dbReference type="Proteomes" id="UP000007347">
    <property type="component" value="Chromosome"/>
</dbReference>
<dbReference type="OrthoDB" id="9795626at2"/>
<dbReference type="PATRIC" id="fig|651182.5.peg.4758"/>
<dbReference type="HOGENOM" id="CLU_004785_1_0_7"/>
<feature type="coiled-coil region" evidence="1">
    <location>
        <begin position="736"/>
        <end position="777"/>
    </location>
</feature>
<dbReference type="Gene3D" id="3.40.50.300">
    <property type="entry name" value="P-loop containing nucleotide triphosphate hydrolases"/>
    <property type="match status" value="2"/>
</dbReference>
<dbReference type="EMBL" id="FO203503">
    <property type="protein sequence ID" value="CCK82198.1"/>
    <property type="molecule type" value="Genomic_DNA"/>
</dbReference>
<dbReference type="InterPro" id="IPR027417">
    <property type="entry name" value="P-loop_NTPase"/>
</dbReference>
<dbReference type="RefSeq" id="WP_014959378.1">
    <property type="nucleotide sequence ID" value="NC_018645.1"/>
</dbReference>
<evidence type="ECO:0000313" key="2">
    <source>
        <dbReference type="EMBL" id="CCK82198.1"/>
    </source>
</evidence>
<feature type="coiled-coil region" evidence="1">
    <location>
        <begin position="556"/>
        <end position="586"/>
    </location>
</feature>
<sequence length="1083" mass="121932">MKILELRFKNLNSLYGEWVIDFASAEYALDKIFAITGPTGAGKSTILDAICLALYSRTPRLKGINKSNNEIMSRQTGECFAEVTFETITGQFKCHWSQRKAYQKADGNLLDSKHEVSDAISGRILESKKRDVAARIETITGMDFEQFTRSMLLAQGGFAAFLAAGPDQRGPILEQITGTGVYSDISKQVHERNSAEHNKLRVLMAKTEGISLLSDEDESCLHQELSRNQAAEKTLGLKNDQLGKTILWLLEIDKLKNELTGINEESENLSGEIKAFGNDKKRLEMARKAASLDSEYATLLSKRQQQQDDFKILTDAKTRIPDIEKILGLKQTDLKAAETAVTKVKEEQKEGLLLIKKVRAVDLLLSEKQSVVNTVESDCRKIKQQVSEKQDQQQSARADQALAVKDLSLINTYLSANVRDAELVTHLTGLIEQVKNLKTFMAAITVITEQVLKGKKQLKTDMARHEKQAAACRNLKKKHEDAVKQVANTQHKIKTLLDGRLLREYRAEHDGFLREMAYLRTIKNFEDERSKLEDGKACPLCGSCDHPFAKGNIPKIDEIEEKINNLSCLIKKAEQLENSLKTQESKEKTAGMNWAEEEKQLVLDLHKKDESQAYILLLENELQAASKNCNEVRQKLVLNLAPFGIRSIPEKGPDAILVYLKARQKKWQDHQNQKIEIEKKNNDLTAKIATLDALMKTLEEDLKERQGVLAARKKECEALGLERSQLYGQKNPDTEETRLENRVAETEKSVKAARQNRDKTKQQLNELNTRITAVKESTAARKPELDHLEFSFMAGCKQAGFDDESMFVSHRLSVEEKSRLSKRAEELDKKKTDLAARKKDRETRLFREQTMKITDLPLDYLKKEQYQIRESLKTLGEQIGAIKQKLSDNTKAKNRLQQKIILIDDQKTECERWQALHALIGSADGKKYRNFAQGLTFEVMVSHANRQLEKMTDRYLLIRDKKQPLELNIVDNYQAGEIRSTKNLSGGESFIVSLSLALGLSNMAGRNVRVDSLFLDEGFGTLDEDALETSLEALSGLQQEGKLIGIISHVPALKERIGTQINIIPVSGGKSTITGPGCKALAG</sequence>